<accession>A0A1F2UH43</accession>
<dbReference type="PROSITE" id="PS51186">
    <property type="entry name" value="GNAT"/>
    <property type="match status" value="1"/>
</dbReference>
<feature type="domain" description="N-acetyltransferase" evidence="1">
    <location>
        <begin position="6"/>
        <end position="151"/>
    </location>
</feature>
<dbReference type="InterPro" id="IPR016181">
    <property type="entry name" value="Acyl_CoA_acyltransferase"/>
</dbReference>
<dbReference type="InterPro" id="IPR000182">
    <property type="entry name" value="GNAT_dom"/>
</dbReference>
<dbReference type="Pfam" id="PF00583">
    <property type="entry name" value="Acetyltransf_1"/>
    <property type="match status" value="1"/>
</dbReference>
<comment type="caution">
    <text evidence="2">The sequence shown here is derived from an EMBL/GenBank/DDBJ whole genome shotgun (WGS) entry which is preliminary data.</text>
</comment>
<dbReference type="CDD" id="cd04301">
    <property type="entry name" value="NAT_SF"/>
    <property type="match status" value="1"/>
</dbReference>
<dbReference type="Proteomes" id="UP000178086">
    <property type="component" value="Unassembled WGS sequence"/>
</dbReference>
<dbReference type="AlphaFoldDB" id="A0A1F2UH43"/>
<dbReference type="GO" id="GO:0016747">
    <property type="term" value="F:acyltransferase activity, transferring groups other than amino-acyl groups"/>
    <property type="evidence" value="ECO:0007669"/>
    <property type="project" value="InterPro"/>
</dbReference>
<evidence type="ECO:0000313" key="3">
    <source>
        <dbReference type="Proteomes" id="UP000178086"/>
    </source>
</evidence>
<evidence type="ECO:0000259" key="1">
    <source>
        <dbReference type="PROSITE" id="PS51186"/>
    </source>
</evidence>
<dbReference type="EMBL" id="MELI01000099">
    <property type="protein sequence ID" value="OFW32328.1"/>
    <property type="molecule type" value="Genomic_DNA"/>
</dbReference>
<organism evidence="2 3">
    <name type="scientific">Candidatus Aquicultor primus</name>
    <dbReference type="NCBI Taxonomy" id="1797195"/>
    <lineage>
        <taxon>Bacteria</taxon>
        <taxon>Bacillati</taxon>
        <taxon>Actinomycetota</taxon>
        <taxon>Candidatus Aquicultoria</taxon>
        <taxon>Candidatus Aquicultorales</taxon>
        <taxon>Candidatus Aquicultoraceae</taxon>
        <taxon>Candidatus Aquicultor</taxon>
    </lineage>
</organism>
<protein>
    <recommendedName>
        <fullName evidence="1">N-acetyltransferase domain-containing protein</fullName>
    </recommendedName>
</protein>
<proteinExistence type="predicted"/>
<dbReference type="SUPFAM" id="SSF55729">
    <property type="entry name" value="Acyl-CoA N-acyltransferases (Nat)"/>
    <property type="match status" value="1"/>
</dbReference>
<dbReference type="Gene3D" id="3.40.630.30">
    <property type="match status" value="1"/>
</dbReference>
<evidence type="ECO:0000313" key="2">
    <source>
        <dbReference type="EMBL" id="OFW32328.1"/>
    </source>
</evidence>
<name>A0A1F2UH43_9ACTN</name>
<gene>
    <name evidence="2" type="ORF">A2074_02620</name>
</gene>
<sequence length="152" mass="16991">MDYELVRLTEFDTGLIQELTMMEADAFGDGGLNHWTFPVFIKHGAVYVLKKDGAICGIADIIRDWLDPGLVFIVGFLVRKELRGKRLGSRFLGELLTALKRDGARVVQLTVDDKNSRALELYKKAGFKNIAELSDEYGPGIDRMLLELGLEG</sequence>
<reference evidence="2 3" key="1">
    <citation type="journal article" date="2016" name="Nat. Commun.">
        <title>Thousands of microbial genomes shed light on interconnected biogeochemical processes in an aquifer system.</title>
        <authorList>
            <person name="Anantharaman K."/>
            <person name="Brown C.T."/>
            <person name="Hug L.A."/>
            <person name="Sharon I."/>
            <person name="Castelle C.J."/>
            <person name="Probst A.J."/>
            <person name="Thomas B.C."/>
            <person name="Singh A."/>
            <person name="Wilkins M.J."/>
            <person name="Karaoz U."/>
            <person name="Brodie E.L."/>
            <person name="Williams K.H."/>
            <person name="Hubbard S.S."/>
            <person name="Banfield J.F."/>
        </authorList>
    </citation>
    <scope>NUCLEOTIDE SEQUENCE [LARGE SCALE GENOMIC DNA]</scope>
</reference>